<comment type="similarity">
    <text evidence="1">Belongs to the glycosyltransferase group 1 family. Glycosyltransferase 4 subfamily.</text>
</comment>
<dbReference type="PANTHER" id="PTHR12526">
    <property type="entry name" value="GLYCOSYLTRANSFERASE"/>
    <property type="match status" value="1"/>
</dbReference>
<dbReference type="EMBL" id="AP018174">
    <property type="protein sequence ID" value="BAY17458.1"/>
    <property type="molecule type" value="Genomic_DNA"/>
</dbReference>
<keyword evidence="7" id="KW-1185">Reference proteome</keyword>
<evidence type="ECO:0000259" key="5">
    <source>
        <dbReference type="Pfam" id="PF13439"/>
    </source>
</evidence>
<dbReference type="PANTHER" id="PTHR12526:SF640">
    <property type="entry name" value="COLANIC ACID BIOSYNTHESIS GLYCOSYLTRANSFERASE WCAL-RELATED"/>
    <property type="match status" value="1"/>
</dbReference>
<dbReference type="OrthoDB" id="9806653at2"/>
<sequence>MQKMRILMLGESLDRQGGIVSVEKLMLQQAPTEIQIRHLPTLPNGSTLRKILVFSQALGILCWRLLQQEADIVHIHVSERGSAFRQAITTMIAWLLRKPVILHTHSADFHIFYAHLPKSIKAMLSWVFSKSTRFIVLSTSWKNYYIDHLGLNAEQVCVLSNPVKFPTKVAQRIIAKKVNFLFLGRIGQRKGAFDLIQAFAAMPDENKQNAELIIAGDGDTEQAKNLVEELQLSDCINILSWVNEQQRDTLLAKADVFILPSYNEGLPMALLEAMSWELPVITTPVGGIPELVIPNQNGLLVEPGKIQELSIAMQHLINNPELRQSLGHNARESVRSFDVNQYMNYLSKIYDSILVESH</sequence>
<proteinExistence type="inferred from homology"/>
<dbReference type="Proteomes" id="UP000218287">
    <property type="component" value="Chromosome"/>
</dbReference>
<feature type="domain" description="Glycosyl transferase family 1" evidence="4">
    <location>
        <begin position="173"/>
        <end position="332"/>
    </location>
</feature>
<dbReference type="SUPFAM" id="SSF53756">
    <property type="entry name" value="UDP-Glycosyltransferase/glycogen phosphorylase"/>
    <property type="match status" value="1"/>
</dbReference>
<dbReference type="AlphaFoldDB" id="A0A1Z4GJC3"/>
<evidence type="ECO:0000313" key="6">
    <source>
        <dbReference type="EMBL" id="BAY17458.1"/>
    </source>
</evidence>
<dbReference type="InterPro" id="IPR001296">
    <property type="entry name" value="Glyco_trans_1"/>
</dbReference>
<dbReference type="GO" id="GO:0016757">
    <property type="term" value="F:glycosyltransferase activity"/>
    <property type="evidence" value="ECO:0007669"/>
    <property type="project" value="UniProtKB-KW"/>
</dbReference>
<keyword evidence="3 6" id="KW-0808">Transferase</keyword>
<evidence type="ECO:0000313" key="7">
    <source>
        <dbReference type="Proteomes" id="UP000218287"/>
    </source>
</evidence>
<dbReference type="CDD" id="cd03801">
    <property type="entry name" value="GT4_PimA-like"/>
    <property type="match status" value="1"/>
</dbReference>
<evidence type="ECO:0000256" key="3">
    <source>
        <dbReference type="ARBA" id="ARBA00022679"/>
    </source>
</evidence>
<keyword evidence="2" id="KW-0328">Glycosyltransferase</keyword>
<organism evidence="6 7">
    <name type="scientific">Anabaenopsis circularis NIES-21</name>
    <dbReference type="NCBI Taxonomy" id="1085406"/>
    <lineage>
        <taxon>Bacteria</taxon>
        <taxon>Bacillati</taxon>
        <taxon>Cyanobacteriota</taxon>
        <taxon>Cyanophyceae</taxon>
        <taxon>Nostocales</taxon>
        <taxon>Nodulariaceae</taxon>
        <taxon>Anabaenopsis</taxon>
    </lineage>
</organism>
<reference evidence="6 7" key="1">
    <citation type="submission" date="2017-06" db="EMBL/GenBank/DDBJ databases">
        <title>Genome sequencing of cyanobaciteial culture collection at National Institute for Environmental Studies (NIES).</title>
        <authorList>
            <person name="Hirose Y."/>
            <person name="Shimura Y."/>
            <person name="Fujisawa T."/>
            <person name="Nakamura Y."/>
            <person name="Kawachi M."/>
        </authorList>
    </citation>
    <scope>NUCLEOTIDE SEQUENCE [LARGE SCALE GENOMIC DNA]</scope>
    <source>
        <strain evidence="6 7">NIES-21</strain>
    </source>
</reference>
<dbReference type="Pfam" id="PF00534">
    <property type="entry name" value="Glycos_transf_1"/>
    <property type="match status" value="1"/>
</dbReference>
<evidence type="ECO:0000256" key="2">
    <source>
        <dbReference type="ARBA" id="ARBA00022676"/>
    </source>
</evidence>
<protein>
    <submittedName>
        <fullName evidence="6">Group 1 glycosyl transferase</fullName>
    </submittedName>
</protein>
<feature type="domain" description="Glycosyltransferase subfamily 4-like N-terminal" evidence="5">
    <location>
        <begin position="36"/>
        <end position="163"/>
    </location>
</feature>
<accession>A0A1Z4GJC3</accession>
<dbReference type="InterPro" id="IPR028098">
    <property type="entry name" value="Glyco_trans_4-like_N"/>
</dbReference>
<name>A0A1Z4GJC3_9CYAN</name>
<dbReference type="Gene3D" id="3.40.50.2000">
    <property type="entry name" value="Glycogen Phosphorylase B"/>
    <property type="match status" value="2"/>
</dbReference>
<gene>
    <name evidence="6" type="ORF">NIES21_32960</name>
</gene>
<evidence type="ECO:0000259" key="4">
    <source>
        <dbReference type="Pfam" id="PF00534"/>
    </source>
</evidence>
<evidence type="ECO:0000256" key="1">
    <source>
        <dbReference type="ARBA" id="ARBA00009481"/>
    </source>
</evidence>
<dbReference type="Pfam" id="PF13439">
    <property type="entry name" value="Glyco_transf_4"/>
    <property type="match status" value="1"/>
</dbReference>